<dbReference type="Proteomes" id="UP000657574">
    <property type="component" value="Unassembled WGS sequence"/>
</dbReference>
<dbReference type="RefSeq" id="WP_229841509.1">
    <property type="nucleotide sequence ID" value="NZ_BMQA01000074.1"/>
</dbReference>
<evidence type="ECO:0000313" key="2">
    <source>
        <dbReference type="Proteomes" id="UP000657574"/>
    </source>
</evidence>
<comment type="caution">
    <text evidence="1">The sequence shown here is derived from an EMBL/GenBank/DDBJ whole genome shotgun (WGS) entry which is preliminary data.</text>
</comment>
<proteinExistence type="predicted"/>
<sequence length="51" mass="5153">MLELRPLQASLNGGGLTGGDLVLAEDLEEAEVAEFAAVDPGQEGVETVAGL</sequence>
<reference evidence="1" key="1">
    <citation type="journal article" date="2014" name="Int. J. Syst. Evol. Microbiol.">
        <title>Complete genome sequence of Corynebacterium casei LMG S-19264T (=DSM 44701T), isolated from a smear-ripened cheese.</title>
        <authorList>
            <consortium name="US DOE Joint Genome Institute (JGI-PGF)"/>
            <person name="Walter F."/>
            <person name="Albersmeier A."/>
            <person name="Kalinowski J."/>
            <person name="Ruckert C."/>
        </authorList>
    </citation>
    <scope>NUCLEOTIDE SEQUENCE</scope>
    <source>
        <strain evidence="1">JCM 3086</strain>
    </source>
</reference>
<evidence type="ECO:0000313" key="1">
    <source>
        <dbReference type="EMBL" id="GGJ63014.1"/>
    </source>
</evidence>
<protein>
    <submittedName>
        <fullName evidence="1">Uncharacterized protein</fullName>
    </submittedName>
</protein>
<accession>A0A917P5U6</accession>
<organism evidence="1 2">
    <name type="scientific">Streptomyces brasiliensis</name>
    <dbReference type="NCBI Taxonomy" id="1954"/>
    <lineage>
        <taxon>Bacteria</taxon>
        <taxon>Bacillati</taxon>
        <taxon>Actinomycetota</taxon>
        <taxon>Actinomycetes</taxon>
        <taxon>Kitasatosporales</taxon>
        <taxon>Streptomycetaceae</taxon>
        <taxon>Streptomyces</taxon>
    </lineage>
</organism>
<dbReference type="AlphaFoldDB" id="A0A917P5U6"/>
<dbReference type="EMBL" id="BMQA01000074">
    <property type="protein sequence ID" value="GGJ63014.1"/>
    <property type="molecule type" value="Genomic_DNA"/>
</dbReference>
<gene>
    <name evidence="1" type="ORF">GCM10010121_087120</name>
</gene>
<reference evidence="1" key="2">
    <citation type="submission" date="2020-09" db="EMBL/GenBank/DDBJ databases">
        <authorList>
            <person name="Sun Q."/>
            <person name="Ohkuma M."/>
        </authorList>
    </citation>
    <scope>NUCLEOTIDE SEQUENCE</scope>
    <source>
        <strain evidence="1">JCM 3086</strain>
    </source>
</reference>
<name>A0A917P5U6_9ACTN</name>
<keyword evidence="2" id="KW-1185">Reference proteome</keyword>